<dbReference type="Gramene" id="C.cajan_31877.t">
    <property type="protein sequence ID" value="C.cajan_31877.t.cds1"/>
    <property type="gene ID" value="C.cajan_31877"/>
</dbReference>
<evidence type="ECO:0000256" key="2">
    <source>
        <dbReference type="ARBA" id="ARBA00022448"/>
    </source>
</evidence>
<evidence type="ECO:0000256" key="1">
    <source>
        <dbReference type="ARBA" id="ARBA00004141"/>
    </source>
</evidence>
<evidence type="ECO:0000256" key="5">
    <source>
        <dbReference type="ARBA" id="ARBA00023136"/>
    </source>
</evidence>
<dbReference type="GO" id="GO:0008519">
    <property type="term" value="F:ammonium channel activity"/>
    <property type="evidence" value="ECO:0007669"/>
    <property type="project" value="InterPro"/>
</dbReference>
<sequence length="74" mass="8180">MGHYRFQHYDLYAPNTDLSMVMLNTNICIATSLLVGTWLDIIFSKKPSVIGVVQGIIIGFVCIPPKVLGLLLSE</sequence>
<evidence type="ECO:0000256" key="3">
    <source>
        <dbReference type="ARBA" id="ARBA00022692"/>
    </source>
</evidence>
<comment type="subcellular location">
    <subcellularLocation>
        <location evidence="1">Membrane</location>
        <topology evidence="1">Multi-pass membrane protein</topology>
    </subcellularLocation>
</comment>
<gene>
    <name evidence="8" type="ORF">KK1_034013</name>
</gene>
<reference evidence="8" key="1">
    <citation type="journal article" date="2012" name="Nat. Biotechnol.">
        <title>Draft genome sequence of pigeonpea (Cajanus cajan), an orphan legume crop of resource-poor farmers.</title>
        <authorList>
            <person name="Varshney R.K."/>
            <person name="Chen W."/>
            <person name="Li Y."/>
            <person name="Bharti A.K."/>
            <person name="Saxena R.K."/>
            <person name="Schlueter J.A."/>
            <person name="Donoghue M.T."/>
            <person name="Azam S."/>
            <person name="Fan G."/>
            <person name="Whaley A.M."/>
            <person name="Farmer A.D."/>
            <person name="Sheridan J."/>
            <person name="Iwata A."/>
            <person name="Tuteja R."/>
            <person name="Penmetsa R.V."/>
            <person name="Wu W."/>
            <person name="Upadhyaya H.D."/>
            <person name="Yang S.P."/>
            <person name="Shah T."/>
            <person name="Saxena K.B."/>
            <person name="Michael T."/>
            <person name="McCombie W.R."/>
            <person name="Yang B."/>
            <person name="Zhang G."/>
            <person name="Yang H."/>
            <person name="Wang J."/>
            <person name="Spillane C."/>
            <person name="Cook D.R."/>
            <person name="May G.D."/>
            <person name="Xu X."/>
            <person name="Jackson S.A."/>
        </authorList>
    </citation>
    <scope>NUCLEOTIDE SEQUENCE [LARGE SCALE GENOMIC DNA]</scope>
</reference>
<dbReference type="GO" id="GO:0005886">
    <property type="term" value="C:plasma membrane"/>
    <property type="evidence" value="ECO:0007669"/>
    <property type="project" value="TreeGrafter"/>
</dbReference>
<dbReference type="STRING" id="3821.A0A151RPM3"/>
<dbReference type="InterPro" id="IPR029020">
    <property type="entry name" value="Ammonium/urea_transptr"/>
</dbReference>
<dbReference type="Gene3D" id="1.10.3430.10">
    <property type="entry name" value="Ammonium transporter AmtB like domains"/>
    <property type="match status" value="1"/>
</dbReference>
<keyword evidence="9" id="KW-1185">Reference proteome</keyword>
<evidence type="ECO:0000256" key="7">
    <source>
        <dbReference type="SAM" id="Phobius"/>
    </source>
</evidence>
<evidence type="ECO:0000256" key="6">
    <source>
        <dbReference type="ARBA" id="ARBA00023177"/>
    </source>
</evidence>
<name>A0A151RPM3_CAJCA</name>
<proteinExistence type="predicted"/>
<dbReference type="Proteomes" id="UP000075243">
    <property type="component" value="Unassembled WGS sequence"/>
</dbReference>
<protein>
    <submittedName>
        <fullName evidence="8">Ammonium transporter 3 member 1</fullName>
    </submittedName>
</protein>
<dbReference type="PANTHER" id="PTHR43029">
    <property type="entry name" value="AMMONIUM TRANSPORTER MEP2"/>
    <property type="match status" value="1"/>
</dbReference>
<evidence type="ECO:0000313" key="9">
    <source>
        <dbReference type="Proteomes" id="UP000075243"/>
    </source>
</evidence>
<keyword evidence="5 7" id="KW-0472">Membrane</keyword>
<dbReference type="AlphaFoldDB" id="A0A151RPM3"/>
<feature type="transmembrane region" description="Helical" evidence="7">
    <location>
        <begin position="21"/>
        <end position="43"/>
    </location>
</feature>
<dbReference type="EMBL" id="KQ483624">
    <property type="protein sequence ID" value="KYP44492.1"/>
    <property type="molecule type" value="Genomic_DNA"/>
</dbReference>
<accession>A0A151RPM3</accession>
<organism evidence="8 9">
    <name type="scientific">Cajanus cajan</name>
    <name type="common">Pigeon pea</name>
    <name type="synonym">Cajanus indicus</name>
    <dbReference type="NCBI Taxonomy" id="3821"/>
    <lineage>
        <taxon>Eukaryota</taxon>
        <taxon>Viridiplantae</taxon>
        <taxon>Streptophyta</taxon>
        <taxon>Embryophyta</taxon>
        <taxon>Tracheophyta</taxon>
        <taxon>Spermatophyta</taxon>
        <taxon>Magnoliopsida</taxon>
        <taxon>eudicotyledons</taxon>
        <taxon>Gunneridae</taxon>
        <taxon>Pentapetalae</taxon>
        <taxon>rosids</taxon>
        <taxon>fabids</taxon>
        <taxon>Fabales</taxon>
        <taxon>Fabaceae</taxon>
        <taxon>Papilionoideae</taxon>
        <taxon>50 kb inversion clade</taxon>
        <taxon>NPAAA clade</taxon>
        <taxon>indigoferoid/millettioid clade</taxon>
        <taxon>Phaseoleae</taxon>
        <taxon>Cajanus</taxon>
    </lineage>
</organism>
<keyword evidence="2" id="KW-0813">Transport</keyword>
<dbReference type="PANTHER" id="PTHR43029:SF10">
    <property type="entry name" value="AMMONIUM TRANSPORTER MEP2"/>
    <property type="match status" value="1"/>
</dbReference>
<evidence type="ECO:0000256" key="4">
    <source>
        <dbReference type="ARBA" id="ARBA00022989"/>
    </source>
</evidence>
<feature type="transmembrane region" description="Helical" evidence="7">
    <location>
        <begin position="49"/>
        <end position="72"/>
    </location>
</feature>
<keyword evidence="3 7" id="KW-0812">Transmembrane</keyword>
<keyword evidence="6" id="KW-0924">Ammonia transport</keyword>
<dbReference type="SUPFAM" id="SSF111352">
    <property type="entry name" value="Ammonium transporter"/>
    <property type="match status" value="1"/>
</dbReference>
<dbReference type="InterPro" id="IPR001905">
    <property type="entry name" value="Ammonium_transpt"/>
</dbReference>
<keyword evidence="4 7" id="KW-1133">Transmembrane helix</keyword>
<evidence type="ECO:0000313" key="8">
    <source>
        <dbReference type="EMBL" id="KYP44492.1"/>
    </source>
</evidence>